<accession>A0AAV5VU99</accession>
<dbReference type="PRINTS" id="PR01333">
    <property type="entry name" value="2POREKCHANEL"/>
</dbReference>
<dbReference type="PANTHER" id="PTHR11003">
    <property type="entry name" value="POTASSIUM CHANNEL, SUBFAMILY K"/>
    <property type="match status" value="1"/>
</dbReference>
<keyword evidence="5 8" id="KW-0406">Ion transport</keyword>
<dbReference type="InterPro" id="IPR003280">
    <property type="entry name" value="2pore_dom_K_chnl"/>
</dbReference>
<evidence type="ECO:0000313" key="11">
    <source>
        <dbReference type="EMBL" id="GMT21567.1"/>
    </source>
</evidence>
<dbReference type="Proteomes" id="UP001432322">
    <property type="component" value="Unassembled WGS sequence"/>
</dbReference>
<proteinExistence type="inferred from homology"/>
<dbReference type="AlphaFoldDB" id="A0AAV5VU99"/>
<dbReference type="SUPFAM" id="SSF81324">
    <property type="entry name" value="Voltage-gated potassium channels"/>
    <property type="match status" value="2"/>
</dbReference>
<organism evidence="11 12">
    <name type="scientific">Pristionchus fissidentatus</name>
    <dbReference type="NCBI Taxonomy" id="1538716"/>
    <lineage>
        <taxon>Eukaryota</taxon>
        <taxon>Metazoa</taxon>
        <taxon>Ecdysozoa</taxon>
        <taxon>Nematoda</taxon>
        <taxon>Chromadorea</taxon>
        <taxon>Rhabditida</taxon>
        <taxon>Rhabditina</taxon>
        <taxon>Diplogasteromorpha</taxon>
        <taxon>Diplogasteroidea</taxon>
        <taxon>Neodiplogasteridae</taxon>
        <taxon>Pristionchus</taxon>
    </lineage>
</organism>
<feature type="transmembrane region" description="Helical" evidence="9">
    <location>
        <begin position="30"/>
        <end position="51"/>
    </location>
</feature>
<dbReference type="GO" id="GO:0022841">
    <property type="term" value="F:potassium ion leak channel activity"/>
    <property type="evidence" value="ECO:0007669"/>
    <property type="project" value="TreeGrafter"/>
</dbReference>
<comment type="similarity">
    <text evidence="8">Belongs to the two pore domain potassium channel (TC 1.A.1.8) family.</text>
</comment>
<evidence type="ECO:0000256" key="7">
    <source>
        <dbReference type="ARBA" id="ARBA00023303"/>
    </source>
</evidence>
<keyword evidence="6 9" id="KW-0472">Membrane</keyword>
<evidence type="ECO:0000256" key="6">
    <source>
        <dbReference type="ARBA" id="ARBA00023136"/>
    </source>
</evidence>
<gene>
    <name evidence="11" type="ORF">PFISCL1PPCAC_12864</name>
</gene>
<evidence type="ECO:0000259" key="10">
    <source>
        <dbReference type="Pfam" id="PF07885"/>
    </source>
</evidence>
<keyword evidence="12" id="KW-1185">Reference proteome</keyword>
<feature type="domain" description="Potassium channel" evidence="10">
    <location>
        <begin position="128"/>
        <end position="203"/>
    </location>
</feature>
<evidence type="ECO:0000256" key="9">
    <source>
        <dbReference type="SAM" id="Phobius"/>
    </source>
</evidence>
<dbReference type="GO" id="GO:0015271">
    <property type="term" value="F:outward rectifier potassium channel activity"/>
    <property type="evidence" value="ECO:0007669"/>
    <property type="project" value="TreeGrafter"/>
</dbReference>
<dbReference type="Gene3D" id="1.10.287.70">
    <property type="match status" value="1"/>
</dbReference>
<evidence type="ECO:0000256" key="1">
    <source>
        <dbReference type="ARBA" id="ARBA00004141"/>
    </source>
</evidence>
<evidence type="ECO:0000256" key="4">
    <source>
        <dbReference type="ARBA" id="ARBA00022989"/>
    </source>
</evidence>
<comment type="subcellular location">
    <subcellularLocation>
        <location evidence="1">Membrane</location>
        <topology evidence="1">Multi-pass membrane protein</topology>
    </subcellularLocation>
</comment>
<dbReference type="InterPro" id="IPR013099">
    <property type="entry name" value="K_chnl_dom"/>
</dbReference>
<evidence type="ECO:0000256" key="8">
    <source>
        <dbReference type="RuleBase" id="RU003857"/>
    </source>
</evidence>
<feature type="transmembrane region" description="Helical" evidence="9">
    <location>
        <begin position="71"/>
        <end position="95"/>
    </location>
</feature>
<keyword evidence="3 8" id="KW-0812">Transmembrane</keyword>
<dbReference type="EMBL" id="BTSY01000004">
    <property type="protein sequence ID" value="GMT21567.1"/>
    <property type="molecule type" value="Genomic_DNA"/>
</dbReference>
<comment type="caution">
    <text evidence="11">The sequence shown here is derived from an EMBL/GenBank/DDBJ whole genome shotgun (WGS) entry which is preliminary data.</text>
</comment>
<dbReference type="Pfam" id="PF07885">
    <property type="entry name" value="Ion_trans_2"/>
    <property type="match status" value="2"/>
</dbReference>
<protein>
    <recommendedName>
        <fullName evidence="10">Potassium channel domain-containing protein</fullName>
    </recommendedName>
</protein>
<reference evidence="11" key="1">
    <citation type="submission" date="2023-10" db="EMBL/GenBank/DDBJ databases">
        <title>Genome assembly of Pristionchus species.</title>
        <authorList>
            <person name="Yoshida K."/>
            <person name="Sommer R.J."/>
        </authorList>
    </citation>
    <scope>NUCLEOTIDE SEQUENCE</scope>
    <source>
        <strain evidence="11">RS5133</strain>
    </source>
</reference>
<feature type="domain" description="Potassium channel" evidence="10">
    <location>
        <begin position="20"/>
        <end position="86"/>
    </location>
</feature>
<dbReference type="GO" id="GO:0030322">
    <property type="term" value="P:stabilization of membrane potential"/>
    <property type="evidence" value="ECO:0007669"/>
    <property type="project" value="TreeGrafter"/>
</dbReference>
<dbReference type="GO" id="GO:0005886">
    <property type="term" value="C:plasma membrane"/>
    <property type="evidence" value="ECO:0007669"/>
    <property type="project" value="TreeGrafter"/>
</dbReference>
<feature type="transmembrane region" description="Helical" evidence="9">
    <location>
        <begin position="179"/>
        <end position="197"/>
    </location>
</feature>
<evidence type="ECO:0000313" key="12">
    <source>
        <dbReference type="Proteomes" id="UP001432322"/>
    </source>
</evidence>
<feature type="non-terminal residue" evidence="11">
    <location>
        <position position="1"/>
    </location>
</feature>
<name>A0AAV5VU99_9BILA</name>
<keyword evidence="4 9" id="KW-1133">Transmembrane helix</keyword>
<sequence length="297" mass="34033">LQHSYIKLLEIEGKYKWSTLYKKESSDEEIYTWTFGSSFFFVFTLYTTVGYGTIFPGTDAGRLATILYSAFFYPFSLVVIRDLGQLTLVAMTRIYARLLIKIRKARGYLTTEWESISLPLSIIIVVSVIFMAIAGVFFHYYDWYIGPEEGLNSFHSFYFSYLSYTMIGFGDVMPVNVPYSPLFAILICAGLPLMRVVTKSIYVAMENGYFGTMLYVESKLEGKVYATEEKQPEKMQASLSSVVKHFNSHRSIVSSNHVARHDLMQNFTIKSLATFMSSGRDVYNGEYGRVEFRKSDL</sequence>
<keyword evidence="2 8" id="KW-0813">Transport</keyword>
<feature type="transmembrane region" description="Helical" evidence="9">
    <location>
        <begin position="116"/>
        <end position="141"/>
    </location>
</feature>
<dbReference type="PANTHER" id="PTHR11003:SF269">
    <property type="entry name" value="POTASSIUM CHANNEL DOMAIN-CONTAINING PROTEIN"/>
    <property type="match status" value="1"/>
</dbReference>
<evidence type="ECO:0000256" key="3">
    <source>
        <dbReference type="ARBA" id="ARBA00022692"/>
    </source>
</evidence>
<evidence type="ECO:0000256" key="2">
    <source>
        <dbReference type="ARBA" id="ARBA00022448"/>
    </source>
</evidence>
<evidence type="ECO:0000256" key="5">
    <source>
        <dbReference type="ARBA" id="ARBA00023065"/>
    </source>
</evidence>
<keyword evidence="7 8" id="KW-0407">Ion channel</keyword>